<feature type="modified residue" description="4-aspartylphosphate" evidence="5">
    <location>
        <position position="57"/>
    </location>
</feature>
<dbReference type="PROSITE" id="PS50043">
    <property type="entry name" value="HTH_LUXR_2"/>
    <property type="match status" value="1"/>
</dbReference>
<keyword evidence="1 5" id="KW-0597">Phosphoprotein</keyword>
<dbReference type="CDD" id="cd06170">
    <property type="entry name" value="LuxR_C_like"/>
    <property type="match status" value="1"/>
</dbReference>
<reference evidence="8 9" key="1">
    <citation type="submission" date="2019-07" db="EMBL/GenBank/DDBJ databases">
        <title>Thalassofilum flectens gen. nov., sp. nov., a novel moderate thermophilic anaerobe from a shallow sea hot spring in Kunashir Island (Russia), representing a new family in the order Bacteroidales, and proposal of Thalassofilacea fam. nov.</title>
        <authorList>
            <person name="Kochetkova T.V."/>
            <person name="Podosokorskaya O.A."/>
            <person name="Novikov A."/>
            <person name="Elcheninov A.G."/>
            <person name="Toshchakov S.V."/>
            <person name="Kublanov I.V."/>
        </authorList>
    </citation>
    <scope>NUCLEOTIDE SEQUENCE [LARGE SCALE GENOMIC DNA]</scope>
    <source>
        <strain evidence="8 9">38-H</strain>
    </source>
</reference>
<dbReference type="RefSeq" id="WP_173074229.1">
    <property type="nucleotide sequence ID" value="NZ_CP041345.1"/>
</dbReference>
<dbReference type="Pfam" id="PF00072">
    <property type="entry name" value="Response_reg"/>
    <property type="match status" value="1"/>
</dbReference>
<dbReference type="SUPFAM" id="SSF52172">
    <property type="entry name" value="CheY-like"/>
    <property type="match status" value="1"/>
</dbReference>
<dbReference type="AlphaFoldDB" id="A0A7D4BEH9"/>
<accession>A0A7D4BEH9</accession>
<protein>
    <submittedName>
        <fullName evidence="8">Response regulator transcription factor</fullName>
    </submittedName>
</protein>
<evidence type="ECO:0000256" key="1">
    <source>
        <dbReference type="ARBA" id="ARBA00022553"/>
    </source>
</evidence>
<evidence type="ECO:0000259" key="7">
    <source>
        <dbReference type="PROSITE" id="PS50110"/>
    </source>
</evidence>
<dbReference type="Gene3D" id="3.40.50.2300">
    <property type="match status" value="1"/>
</dbReference>
<evidence type="ECO:0000259" key="6">
    <source>
        <dbReference type="PROSITE" id="PS50043"/>
    </source>
</evidence>
<dbReference type="SMART" id="SM00421">
    <property type="entry name" value="HTH_LUXR"/>
    <property type="match status" value="1"/>
</dbReference>
<dbReference type="InterPro" id="IPR011006">
    <property type="entry name" value="CheY-like_superfamily"/>
</dbReference>
<keyword evidence="3" id="KW-0238">DNA-binding</keyword>
<evidence type="ECO:0000256" key="2">
    <source>
        <dbReference type="ARBA" id="ARBA00023015"/>
    </source>
</evidence>
<proteinExistence type="predicted"/>
<feature type="domain" description="HTH luxR-type" evidence="6">
    <location>
        <begin position="146"/>
        <end position="211"/>
    </location>
</feature>
<dbReference type="InterPro" id="IPR016032">
    <property type="entry name" value="Sig_transdc_resp-reg_C-effctor"/>
</dbReference>
<dbReference type="PANTHER" id="PTHR43214">
    <property type="entry name" value="TWO-COMPONENT RESPONSE REGULATOR"/>
    <property type="match status" value="1"/>
</dbReference>
<dbReference type="PRINTS" id="PR00038">
    <property type="entry name" value="HTHLUXR"/>
</dbReference>
<dbReference type="GO" id="GO:0006355">
    <property type="term" value="P:regulation of DNA-templated transcription"/>
    <property type="evidence" value="ECO:0007669"/>
    <property type="project" value="InterPro"/>
</dbReference>
<evidence type="ECO:0000256" key="4">
    <source>
        <dbReference type="ARBA" id="ARBA00023163"/>
    </source>
</evidence>
<organism evidence="8 9">
    <name type="scientific">Tenuifilum thalassicum</name>
    <dbReference type="NCBI Taxonomy" id="2590900"/>
    <lineage>
        <taxon>Bacteria</taxon>
        <taxon>Pseudomonadati</taxon>
        <taxon>Bacteroidota</taxon>
        <taxon>Bacteroidia</taxon>
        <taxon>Bacteroidales</taxon>
        <taxon>Tenuifilaceae</taxon>
        <taxon>Tenuifilum</taxon>
    </lineage>
</organism>
<dbReference type="CDD" id="cd17535">
    <property type="entry name" value="REC_NarL-like"/>
    <property type="match status" value="1"/>
</dbReference>
<dbReference type="SUPFAM" id="SSF46894">
    <property type="entry name" value="C-terminal effector domain of the bipartite response regulators"/>
    <property type="match status" value="1"/>
</dbReference>
<dbReference type="Proteomes" id="UP000500961">
    <property type="component" value="Chromosome"/>
</dbReference>
<evidence type="ECO:0000313" key="9">
    <source>
        <dbReference type="Proteomes" id="UP000500961"/>
    </source>
</evidence>
<dbReference type="GO" id="GO:0003677">
    <property type="term" value="F:DNA binding"/>
    <property type="evidence" value="ECO:0007669"/>
    <property type="project" value="UniProtKB-KW"/>
</dbReference>
<dbReference type="PROSITE" id="PS50110">
    <property type="entry name" value="RESPONSE_REGULATORY"/>
    <property type="match status" value="1"/>
</dbReference>
<sequence>MNGIVKILIADDHPIVRKGLSNLIKENLTDIDILQAENHAETIKIALEQKPTVVLLDVAMPKGNAIETIEQIKGFDANIKILVVTMHNDNHFAMRMVKSGADGYITKDTPPVEMIGAVKRLLSGKRYITPELVEMLTDIAQGKQVSNTILNILSNREYEVFLLIAKGKTVSEIAQMLNLSVKTISTHRSRIIEKTGLKNNSQIMLFALQNGII</sequence>
<dbReference type="KEGG" id="ttz:FHG85_06665"/>
<dbReference type="InterPro" id="IPR039420">
    <property type="entry name" value="WalR-like"/>
</dbReference>
<evidence type="ECO:0000256" key="5">
    <source>
        <dbReference type="PROSITE-ProRule" id="PRU00169"/>
    </source>
</evidence>
<dbReference type="PANTHER" id="PTHR43214:SF41">
    <property type="entry name" value="NITRATE_NITRITE RESPONSE REGULATOR PROTEIN NARP"/>
    <property type="match status" value="1"/>
</dbReference>
<dbReference type="SMART" id="SM00448">
    <property type="entry name" value="REC"/>
    <property type="match status" value="1"/>
</dbReference>
<evidence type="ECO:0000256" key="3">
    <source>
        <dbReference type="ARBA" id="ARBA00023125"/>
    </source>
</evidence>
<dbReference type="GO" id="GO:0000160">
    <property type="term" value="P:phosphorelay signal transduction system"/>
    <property type="evidence" value="ECO:0007669"/>
    <property type="project" value="InterPro"/>
</dbReference>
<dbReference type="EMBL" id="CP041345">
    <property type="protein sequence ID" value="QKG79958.1"/>
    <property type="molecule type" value="Genomic_DNA"/>
</dbReference>
<feature type="domain" description="Response regulatory" evidence="7">
    <location>
        <begin position="6"/>
        <end position="122"/>
    </location>
</feature>
<dbReference type="InterPro" id="IPR001789">
    <property type="entry name" value="Sig_transdc_resp-reg_receiver"/>
</dbReference>
<dbReference type="InterPro" id="IPR000792">
    <property type="entry name" value="Tscrpt_reg_LuxR_C"/>
</dbReference>
<name>A0A7D4BEH9_9BACT</name>
<dbReference type="PROSITE" id="PS00622">
    <property type="entry name" value="HTH_LUXR_1"/>
    <property type="match status" value="1"/>
</dbReference>
<keyword evidence="2" id="KW-0805">Transcription regulation</keyword>
<gene>
    <name evidence="8" type="ORF">FHG85_06665</name>
</gene>
<dbReference type="InterPro" id="IPR058245">
    <property type="entry name" value="NreC/VraR/RcsB-like_REC"/>
</dbReference>
<dbReference type="Pfam" id="PF00196">
    <property type="entry name" value="GerE"/>
    <property type="match status" value="1"/>
</dbReference>
<keyword evidence="4" id="KW-0804">Transcription</keyword>
<keyword evidence="9" id="KW-1185">Reference proteome</keyword>
<evidence type="ECO:0000313" key="8">
    <source>
        <dbReference type="EMBL" id="QKG79958.1"/>
    </source>
</evidence>